<comment type="catalytic activity">
    <reaction evidence="3">
        <text>(3E,5R)-5-carboxy-2-oxohept-3-enedioate + H(+) = (4Z)-2-oxohept-4-enedioate + CO2</text>
        <dbReference type="Rhea" id="RHEA:14397"/>
        <dbReference type="ChEBI" id="CHEBI:15378"/>
        <dbReference type="ChEBI" id="CHEBI:16526"/>
        <dbReference type="ChEBI" id="CHEBI:87491"/>
        <dbReference type="ChEBI" id="CHEBI:87507"/>
        <dbReference type="EC" id="4.1.1.68"/>
    </reaction>
</comment>
<dbReference type="Pfam" id="PF01557">
    <property type="entry name" value="FAA_hydrolase"/>
    <property type="match status" value="1"/>
</dbReference>
<dbReference type="InterPro" id="IPR011234">
    <property type="entry name" value="Fumarylacetoacetase-like_C"/>
</dbReference>
<dbReference type="GO" id="GO:0018800">
    <property type="term" value="F:5-oxopent-3-ene-1,2,5-tricarboxylate decarboxylase activity"/>
    <property type="evidence" value="ECO:0007669"/>
    <property type="project" value="UniProtKB-EC"/>
</dbReference>
<evidence type="ECO:0000256" key="2">
    <source>
        <dbReference type="ARBA" id="ARBA00022723"/>
    </source>
</evidence>
<evidence type="ECO:0000256" key="3">
    <source>
        <dbReference type="ARBA" id="ARBA00051258"/>
    </source>
</evidence>
<evidence type="ECO:0000256" key="4">
    <source>
        <dbReference type="ARBA" id="ARBA00052790"/>
    </source>
</evidence>
<protein>
    <submittedName>
        <fullName evidence="9">Ureidoglycolate lyase</fullName>
        <ecNumber evidence="9">4.3.2.3</ecNumber>
    </submittedName>
</protein>
<dbReference type="PANTHER" id="PTHR42796:SF4">
    <property type="entry name" value="FUMARYLACETOACETATE HYDROLASE DOMAIN-CONTAINING PROTEIN 2A"/>
    <property type="match status" value="1"/>
</dbReference>
<name>A0AAV2VME8_9VIBR</name>
<evidence type="ECO:0000313" key="10">
    <source>
        <dbReference type="Proteomes" id="UP000018211"/>
    </source>
</evidence>
<dbReference type="AlphaFoldDB" id="A0AAV2VME8"/>
<reference evidence="9 10" key="1">
    <citation type="journal article" date="2013" name="ISME J.">
        <title>Comparative genomics of pathogenic lineages of Vibrio nigripulchritudo identifies virulence-associated traits.</title>
        <authorList>
            <person name="Goudenege D."/>
            <person name="Labreuche Y."/>
            <person name="Krin E."/>
            <person name="Ansquer D."/>
            <person name="Mangenot S."/>
            <person name="Calteau A."/>
            <person name="Medigue C."/>
            <person name="Mazel D."/>
            <person name="Polz M.F."/>
            <person name="Le Roux F."/>
        </authorList>
    </citation>
    <scope>NUCLEOTIDE SEQUENCE [LARGE SCALE GENOMIC DNA]</scope>
    <source>
        <strain evidence="9 10">SOn1</strain>
    </source>
</reference>
<evidence type="ECO:0000256" key="5">
    <source>
        <dbReference type="ARBA" id="ARBA00057150"/>
    </source>
</evidence>
<dbReference type="GO" id="GO:0019752">
    <property type="term" value="P:carboxylic acid metabolic process"/>
    <property type="evidence" value="ECO:0007669"/>
    <property type="project" value="UniProtKB-ARBA"/>
</dbReference>
<dbReference type="PANTHER" id="PTHR42796">
    <property type="entry name" value="FUMARYLACETOACETATE HYDROLASE DOMAIN-CONTAINING PROTEIN 2A-RELATED"/>
    <property type="match status" value="1"/>
</dbReference>
<dbReference type="GO" id="GO:0046872">
    <property type="term" value="F:metal ion binding"/>
    <property type="evidence" value="ECO:0007669"/>
    <property type="project" value="UniProtKB-KW"/>
</dbReference>
<comment type="pathway">
    <text evidence="7">Aromatic compound metabolism; 4-hydroxyphenylacetate degradation; pyruvate and succinate semialdehyde from 4-hydroxyphenylacetate: step 5/7.</text>
</comment>
<dbReference type="InterPro" id="IPR051121">
    <property type="entry name" value="FAH"/>
</dbReference>
<comment type="catalytic activity">
    <reaction evidence="4">
        <text>(2E,4Z)-5-hydroxypenta-2,4-diene-1,2,5-tricarboxylate = (3E,5R)-5-carboxy-2-oxohept-3-enedioate</text>
        <dbReference type="Rhea" id="RHEA:18813"/>
        <dbReference type="ChEBI" id="CHEBI:47961"/>
        <dbReference type="ChEBI" id="CHEBI:87491"/>
        <dbReference type="EC" id="5.3.3.10"/>
    </reaction>
</comment>
<comment type="function">
    <text evidence="5">Decarboxylates OPET (5-oxo-pent-3-ene-1,2,5-tricarboxylic acid) into HHDD (2-hydroxy-hept-2,4-diene-1,7-dioate) and isomerizes it to OHED (2-oxo-hept-3-ene-1,7-dioate).</text>
</comment>
<dbReference type="GO" id="GO:0008704">
    <property type="term" value="F:5-carboxymethyl-2-hydroxymuconate delta-isomerase activity"/>
    <property type="evidence" value="ECO:0007669"/>
    <property type="project" value="UniProtKB-EC"/>
</dbReference>
<evidence type="ECO:0000259" key="8">
    <source>
        <dbReference type="Pfam" id="PF01557"/>
    </source>
</evidence>
<dbReference type="GO" id="GO:0050385">
    <property type="term" value="F:ureidoglycolate lyase activity"/>
    <property type="evidence" value="ECO:0007669"/>
    <property type="project" value="UniProtKB-EC"/>
</dbReference>
<dbReference type="SUPFAM" id="SSF56529">
    <property type="entry name" value="FAH"/>
    <property type="match status" value="1"/>
</dbReference>
<keyword evidence="9" id="KW-0456">Lyase</keyword>
<comment type="caution">
    <text evidence="9">The sequence shown here is derived from an EMBL/GenBank/DDBJ whole genome shotgun (WGS) entry which is preliminary data.</text>
</comment>
<keyword evidence="2" id="KW-0479">Metal-binding</keyword>
<gene>
    <name evidence="9" type="ORF">VIBNISOn1_1530019</name>
</gene>
<dbReference type="EMBL" id="CAOF01000061">
    <property type="protein sequence ID" value="CCO45565.1"/>
    <property type="molecule type" value="Genomic_DNA"/>
</dbReference>
<evidence type="ECO:0000313" key="9">
    <source>
        <dbReference type="EMBL" id="CCO45565.1"/>
    </source>
</evidence>
<dbReference type="FunFam" id="3.90.850.10:FF:000002">
    <property type="entry name" value="2-hydroxyhepta-2,4-diene-1,7-dioate isomerase"/>
    <property type="match status" value="1"/>
</dbReference>
<comment type="pathway">
    <text evidence="6">Aromatic compound metabolism; 4-hydroxyphenylacetate degradation; pyruvate and succinate semialdehyde from 4-hydroxyphenylacetate: step 4/7.</text>
</comment>
<dbReference type="EC" id="4.3.2.3" evidence="9"/>
<feature type="domain" description="Fumarylacetoacetase-like C-terminal" evidence="8">
    <location>
        <begin position="73"/>
        <end position="277"/>
    </location>
</feature>
<organism evidence="9 10">
    <name type="scientific">Vibrio nigripulchritudo SOn1</name>
    <dbReference type="NCBI Taxonomy" id="1238450"/>
    <lineage>
        <taxon>Bacteria</taxon>
        <taxon>Pseudomonadati</taxon>
        <taxon>Pseudomonadota</taxon>
        <taxon>Gammaproteobacteria</taxon>
        <taxon>Vibrionales</taxon>
        <taxon>Vibrionaceae</taxon>
        <taxon>Vibrio</taxon>
    </lineage>
</organism>
<dbReference type="RefSeq" id="WP_022611002.1">
    <property type="nucleotide sequence ID" value="NZ_LK391965.1"/>
</dbReference>
<accession>A0AAV2VME8</accession>
<sequence>MKLLRIGDKGQEVPCALDEKGIARDVSSIIHDYTPNTLSEVKHRLANADLSALPEVSMDGARVGTPMTQPNNIYCIGLNYSDHAAEAGMDIPAEPVLFNKSSGTFCAPNDPILYSPKMTKLDWEVELGVVIGKTALNISKENALDYVLGYTLVNDVSERAWQLERSGQWAKGKGFPHFCPTGPMIVTGDEVGNARELSMWLDVNGERKQTGNTNTMIFDIATIVSYLSEFIRLEPGDLICTGTPPGVGAGMKPPQYLNINDVVTLGIKGLGEQSQTVIPLSDWYSQ</sequence>
<proteinExistence type="inferred from homology"/>
<dbReference type="InterPro" id="IPR036663">
    <property type="entry name" value="Fumarylacetoacetase_C_sf"/>
</dbReference>
<dbReference type="Gene3D" id="3.90.850.10">
    <property type="entry name" value="Fumarylacetoacetase-like, C-terminal domain"/>
    <property type="match status" value="1"/>
</dbReference>
<evidence type="ECO:0000256" key="1">
    <source>
        <dbReference type="ARBA" id="ARBA00010211"/>
    </source>
</evidence>
<evidence type="ECO:0000256" key="7">
    <source>
        <dbReference type="ARBA" id="ARBA00060680"/>
    </source>
</evidence>
<dbReference type="Proteomes" id="UP000018211">
    <property type="component" value="Unassembled WGS sequence"/>
</dbReference>
<comment type="similarity">
    <text evidence="1">Belongs to the FAH family.</text>
</comment>
<evidence type="ECO:0000256" key="6">
    <source>
        <dbReference type="ARBA" id="ARBA00060569"/>
    </source>
</evidence>